<proteinExistence type="predicted"/>
<comment type="caution">
    <text evidence="1">The sequence shown here is derived from an EMBL/GenBank/DDBJ whole genome shotgun (WGS) entry which is preliminary data.</text>
</comment>
<name>X1SZD1_9ZZZZ</name>
<reference evidence="1" key="1">
    <citation type="journal article" date="2014" name="Front. Microbiol.">
        <title>High frequency of phylogenetically diverse reductive dehalogenase-homologous genes in deep subseafloor sedimentary metagenomes.</title>
        <authorList>
            <person name="Kawai M."/>
            <person name="Futagami T."/>
            <person name="Toyoda A."/>
            <person name="Takaki Y."/>
            <person name="Nishi S."/>
            <person name="Hori S."/>
            <person name="Arai W."/>
            <person name="Tsubouchi T."/>
            <person name="Morono Y."/>
            <person name="Uchiyama I."/>
            <person name="Ito T."/>
            <person name="Fujiyama A."/>
            <person name="Inagaki F."/>
            <person name="Takami H."/>
        </authorList>
    </citation>
    <scope>NUCLEOTIDE SEQUENCE</scope>
    <source>
        <strain evidence="1">Expedition CK06-06</strain>
    </source>
</reference>
<gene>
    <name evidence="1" type="ORF">S12H4_31499</name>
</gene>
<organism evidence="1">
    <name type="scientific">marine sediment metagenome</name>
    <dbReference type="NCBI Taxonomy" id="412755"/>
    <lineage>
        <taxon>unclassified sequences</taxon>
        <taxon>metagenomes</taxon>
        <taxon>ecological metagenomes</taxon>
    </lineage>
</organism>
<protein>
    <submittedName>
        <fullName evidence="1">Uncharacterized protein</fullName>
    </submittedName>
</protein>
<sequence length="132" mass="13769">NRTGVIAGAYFQALLRGAHWPGNAYGNYFQLNTNQLDDSGGGSGDISNTYIRNVNGFSAMGTFSTIRLSPAANQIGADKTCGIYFESKGSGDGIIWGDGTDDTAAIWLYVSGDTLYLKSGNSGTPVPIATAT</sequence>
<evidence type="ECO:0000313" key="1">
    <source>
        <dbReference type="EMBL" id="GAI98427.1"/>
    </source>
</evidence>
<feature type="non-terminal residue" evidence="1">
    <location>
        <position position="1"/>
    </location>
</feature>
<dbReference type="AlphaFoldDB" id="X1SZD1"/>
<dbReference type="EMBL" id="BARW01018390">
    <property type="protein sequence ID" value="GAI98427.1"/>
    <property type="molecule type" value="Genomic_DNA"/>
</dbReference>
<accession>X1SZD1</accession>